<evidence type="ECO:0000313" key="4">
    <source>
        <dbReference type="EMBL" id="EAT37346.1"/>
    </source>
</evidence>
<feature type="transmembrane region" description="Helical" evidence="1">
    <location>
        <begin position="410"/>
        <end position="430"/>
    </location>
</feature>
<feature type="signal peptide" evidence="2">
    <location>
        <begin position="1"/>
        <end position="19"/>
    </location>
</feature>
<feature type="transmembrane region" description="Helical" evidence="1">
    <location>
        <begin position="298"/>
        <end position="323"/>
    </location>
</feature>
<feature type="transmembrane region" description="Helical" evidence="1">
    <location>
        <begin position="346"/>
        <end position="365"/>
    </location>
</feature>
<evidence type="ECO:0000256" key="2">
    <source>
        <dbReference type="SAM" id="SignalP"/>
    </source>
</evidence>
<dbReference type="Pfam" id="PF01757">
    <property type="entry name" value="Acyl_transf_3"/>
    <property type="match status" value="1"/>
</dbReference>
<name>A0A1S4FR82_AEDAE</name>
<evidence type="ECO:0000256" key="1">
    <source>
        <dbReference type="SAM" id="Phobius"/>
    </source>
</evidence>
<evidence type="ECO:0000313" key="5">
    <source>
        <dbReference type="Proteomes" id="UP000682892"/>
    </source>
</evidence>
<feature type="transmembrane region" description="Helical" evidence="1">
    <location>
        <begin position="599"/>
        <end position="618"/>
    </location>
</feature>
<dbReference type="OrthoDB" id="10265389at2759"/>
<evidence type="ECO:0000259" key="3">
    <source>
        <dbReference type="Pfam" id="PF01757"/>
    </source>
</evidence>
<dbReference type="PANTHER" id="PTHR11161">
    <property type="entry name" value="O-ACYLTRANSFERASE"/>
    <property type="match status" value="1"/>
</dbReference>
<feature type="transmembrane region" description="Helical" evidence="1">
    <location>
        <begin position="437"/>
        <end position="456"/>
    </location>
</feature>
<feature type="domain" description="Acyltransferase 3" evidence="3">
    <location>
        <begin position="263"/>
        <end position="644"/>
    </location>
</feature>
<feature type="transmembrane region" description="Helical" evidence="1">
    <location>
        <begin position="491"/>
        <end position="508"/>
    </location>
</feature>
<organism evidence="4 5">
    <name type="scientific">Aedes aegypti</name>
    <name type="common">Yellowfever mosquito</name>
    <name type="synonym">Culex aegypti</name>
    <dbReference type="NCBI Taxonomy" id="7159"/>
    <lineage>
        <taxon>Eukaryota</taxon>
        <taxon>Metazoa</taxon>
        <taxon>Ecdysozoa</taxon>
        <taxon>Arthropoda</taxon>
        <taxon>Hexapoda</taxon>
        <taxon>Insecta</taxon>
        <taxon>Pterygota</taxon>
        <taxon>Neoptera</taxon>
        <taxon>Endopterygota</taxon>
        <taxon>Diptera</taxon>
        <taxon>Nematocera</taxon>
        <taxon>Culicoidea</taxon>
        <taxon>Culicidae</taxon>
        <taxon>Culicinae</taxon>
        <taxon>Aedini</taxon>
        <taxon>Aedes</taxon>
        <taxon>Stegomyia</taxon>
    </lineage>
</organism>
<dbReference type="OMA" id="TNIRIFE"/>
<gene>
    <name evidence="4" type="ORF">AaeL_AAEL010647</name>
</gene>
<reference evidence="4" key="2">
    <citation type="journal article" date="2007" name="Science">
        <title>Genome sequence of Aedes aegypti, a major arbovirus vector.</title>
        <authorList>
            <person name="Nene V."/>
            <person name="Wortman J.R."/>
            <person name="Lawson D."/>
            <person name="Haas B."/>
            <person name="Kodira C."/>
            <person name="Tu Z.J."/>
            <person name="Loftus B."/>
            <person name="Xi Z."/>
            <person name="Megy K."/>
            <person name="Grabherr M."/>
            <person name="Ren Q."/>
            <person name="Zdobnov E.M."/>
            <person name="Lobo N.F."/>
            <person name="Campbell K.S."/>
            <person name="Brown S.E."/>
            <person name="Bonaldo M.F."/>
            <person name="Zhu J."/>
            <person name="Sinkins S.P."/>
            <person name="Hogenkamp D.G."/>
            <person name="Amedeo P."/>
            <person name="Arensburger P."/>
            <person name="Atkinson P.W."/>
            <person name="Bidwell S."/>
            <person name="Biedler J."/>
            <person name="Birney E."/>
            <person name="Bruggner R.V."/>
            <person name="Costas J."/>
            <person name="Coy M.R."/>
            <person name="Crabtree J."/>
            <person name="Crawford M."/>
            <person name="Debruyn B."/>
            <person name="Decaprio D."/>
            <person name="Eiglmeier K."/>
            <person name="Eisenstadt E."/>
            <person name="El-Dorry H."/>
            <person name="Gelbart W.M."/>
            <person name="Gomes S.L."/>
            <person name="Hammond M."/>
            <person name="Hannick L.I."/>
            <person name="Hogan J.R."/>
            <person name="Holmes M.H."/>
            <person name="Jaffe D."/>
            <person name="Johnston J.S."/>
            <person name="Kennedy R.C."/>
            <person name="Koo H."/>
            <person name="Kravitz S."/>
            <person name="Kriventseva E.V."/>
            <person name="Kulp D."/>
            <person name="Labutti K."/>
            <person name="Lee E."/>
            <person name="Li S."/>
            <person name="Lovin D.D."/>
            <person name="Mao C."/>
            <person name="Mauceli E."/>
            <person name="Menck C.F."/>
            <person name="Miller J.R."/>
            <person name="Montgomery P."/>
            <person name="Mori A."/>
            <person name="Nascimento A.L."/>
            <person name="Naveira H.F."/>
            <person name="Nusbaum C."/>
            <person name="O'leary S."/>
            <person name="Orvis J."/>
            <person name="Pertea M."/>
            <person name="Quesneville H."/>
            <person name="Reidenbach K.R."/>
            <person name="Rogers Y.H."/>
            <person name="Roth C.W."/>
            <person name="Schneider J.R."/>
            <person name="Schatz M."/>
            <person name="Shumway M."/>
            <person name="Stanke M."/>
            <person name="Stinson E.O."/>
            <person name="Tubio J.M."/>
            <person name="Vanzee J.P."/>
            <person name="Verjovski-Almeida S."/>
            <person name="Werner D."/>
            <person name="White O."/>
            <person name="Wyder S."/>
            <person name="Zeng Q."/>
            <person name="Zhao Q."/>
            <person name="Zhao Y."/>
            <person name="Hill C.A."/>
            <person name="Raikhel A.S."/>
            <person name="Soares M.B."/>
            <person name="Knudson D.L."/>
            <person name="Lee N.H."/>
            <person name="Galagan J."/>
            <person name="Salzberg S.L."/>
            <person name="Paulsen I.T."/>
            <person name="Dimopoulos G."/>
            <person name="Collins F.H."/>
            <person name="Birren B."/>
            <person name="Fraser-Liggett C.M."/>
            <person name="Severson D.W."/>
        </authorList>
    </citation>
    <scope>NUCLEOTIDE SEQUENCE [LARGE SCALE GENOMIC DNA]</scope>
    <source>
        <strain evidence="4">Liverpool</strain>
    </source>
</reference>
<keyword evidence="2" id="KW-0732">Signal</keyword>
<reference evidence="4" key="3">
    <citation type="submission" date="2012-09" db="EMBL/GenBank/DDBJ databases">
        <authorList>
            <consortium name="VectorBase"/>
        </authorList>
    </citation>
    <scope>NUCLEOTIDE SEQUENCE</scope>
    <source>
        <strain evidence="4">Liverpool</strain>
    </source>
</reference>
<keyword evidence="1" id="KW-0472">Membrane</keyword>
<feature type="transmembrane region" description="Helical" evidence="1">
    <location>
        <begin position="638"/>
        <end position="658"/>
    </location>
</feature>
<feature type="transmembrane region" description="Helical" evidence="1">
    <location>
        <begin position="555"/>
        <end position="578"/>
    </location>
</feature>
<dbReference type="PROSITE" id="PS51257">
    <property type="entry name" value="PROKAR_LIPOPROTEIN"/>
    <property type="match status" value="1"/>
</dbReference>
<feature type="chain" id="PRO_5036454166" evidence="2">
    <location>
        <begin position="20"/>
        <end position="706"/>
    </location>
</feature>
<keyword evidence="1" id="KW-0812">Transmembrane</keyword>
<feature type="transmembrane region" description="Helical" evidence="1">
    <location>
        <begin position="520"/>
        <end position="543"/>
    </location>
</feature>
<reference evidence="4" key="1">
    <citation type="submission" date="2005-10" db="EMBL/GenBank/DDBJ databases">
        <authorList>
            <person name="Loftus B.J."/>
            <person name="Nene V.M."/>
            <person name="Hannick L.I."/>
            <person name="Bidwell S."/>
            <person name="Haas B."/>
            <person name="Amedeo P."/>
            <person name="Orvis J."/>
            <person name="Wortman J.R."/>
            <person name="White O.R."/>
            <person name="Salzberg S."/>
            <person name="Shumway M."/>
            <person name="Koo H."/>
            <person name="Zhao Y."/>
            <person name="Holmes M."/>
            <person name="Miller J."/>
            <person name="Schatz M."/>
            <person name="Pop M."/>
            <person name="Pai G."/>
            <person name="Utterback T."/>
            <person name="Rogers Y.-H."/>
            <person name="Kravitz S."/>
            <person name="Fraser C.M."/>
        </authorList>
    </citation>
    <scope>NUCLEOTIDE SEQUENCE</scope>
    <source>
        <strain evidence="4">Liverpool</strain>
    </source>
</reference>
<dbReference type="AlphaFoldDB" id="A0A1S4FR82"/>
<accession>A0A1S4FR82</accession>
<dbReference type="Proteomes" id="UP000682892">
    <property type="component" value="Unassembled WGS sequence"/>
</dbReference>
<dbReference type="KEGG" id="aag:5573661"/>
<sequence length="706" mass="82571">MIRWKWMSLLALLTSGCSGMVLGMSEPIKRSEYNRMPKMFEYDQYDDCLFSDPEEVQATFCLVRVVIKPDNGSELWRLIESFSSNRKLHFNHALLDRGICIGDVEEMKKRLGGENASDLVVPKFEIDFPHKIQHDPFRNADAYRDNFSEIVSIIINKDLSEKHKLKAYTEIEYCDRTGVDEFPIDHLDIAFLVILFVLLLLMFLSSCYDYRSKVGFGLNHYRENLPTRKAMLLVSFSFLRNWYRLTSRSKEPIYRDLRPMQSVRYFSFTLMLIGHASLLVLPRTAWVMEQKYRELETMIIVNGFQIISTFIVLGGFVFTVMFVQKMQETGRKPGWVEIVVITVNRYIRLTPVYGLLLLFEATWYIRLHDGPFWRRGAETELTFCRRNWWINLLYFNNYYKQEEPCMQHSWYLACDFQLSIVGLILVTAILRFPKIKVFLLAVVTSISVAIPALVVYKNAFEGVSIFSPEARRFNFWYDEGYKKTYLPTHMYLVHYLFGIISGFLYFKLKNSNCNLASLKIYRIVWYSLYLLGPAQFFLGQIFYMNDFPKPSVWMSIYFAGARVVWALIIVLGMLGFLYRVSKPITRFTNIRIFEVLGRLTYGAYVGHFFIIKIMFYNVRELSNLNIFNIVTKIHGTLYLSYLLSLTLALLVELPVSAIQKQILEGVLKSKRRDQSKTEEASNGTKDVFNGAFTNDAFKRTFRGSVE</sequence>
<feature type="transmembrane region" description="Helical" evidence="1">
    <location>
        <begin position="189"/>
        <end position="208"/>
    </location>
</feature>
<dbReference type="InterPro" id="IPR002656">
    <property type="entry name" value="Acyl_transf_3_dom"/>
</dbReference>
<protein>
    <submittedName>
        <fullName evidence="4">AAEL010647-PA</fullName>
    </submittedName>
</protein>
<keyword evidence="1" id="KW-1133">Transmembrane helix</keyword>
<dbReference type="InterPro" id="IPR052728">
    <property type="entry name" value="O2_lipid_transport_reg"/>
</dbReference>
<proteinExistence type="predicted"/>
<feature type="transmembrane region" description="Helical" evidence="1">
    <location>
        <begin position="265"/>
        <end position="286"/>
    </location>
</feature>
<dbReference type="HOGENOM" id="CLU_007874_5_0_1"/>
<dbReference type="PANTHER" id="PTHR11161:SF22">
    <property type="entry name" value="ACYLTRANSFERASE 3 DOMAIN-CONTAINING PROTEIN-RELATED"/>
    <property type="match status" value="1"/>
</dbReference>
<dbReference type="GO" id="GO:0016747">
    <property type="term" value="F:acyltransferase activity, transferring groups other than amino-acyl groups"/>
    <property type="evidence" value="ECO:0007669"/>
    <property type="project" value="InterPro"/>
</dbReference>
<dbReference type="EMBL" id="CH477678">
    <property type="protein sequence ID" value="EAT37346.1"/>
    <property type="molecule type" value="Genomic_DNA"/>
</dbReference>